<evidence type="ECO:0000313" key="2">
    <source>
        <dbReference type="EMBL" id="KKB37681.1"/>
    </source>
</evidence>
<keyword evidence="3" id="KW-1185">Reference proteome</keyword>
<feature type="region of interest" description="Disordered" evidence="1">
    <location>
        <begin position="1"/>
        <end position="24"/>
    </location>
</feature>
<organism evidence="2 3">
    <name type="scientific">Bacillus thermotolerans</name>
    <name type="common">Quasibacillus thermotolerans</name>
    <dbReference type="NCBI Taxonomy" id="1221996"/>
    <lineage>
        <taxon>Bacteria</taxon>
        <taxon>Bacillati</taxon>
        <taxon>Bacillota</taxon>
        <taxon>Bacilli</taxon>
        <taxon>Bacillales</taxon>
        <taxon>Bacillaceae</taxon>
        <taxon>Bacillus</taxon>
    </lineage>
</organism>
<dbReference type="EMBL" id="JWIR02000051">
    <property type="protein sequence ID" value="KKB37681.1"/>
    <property type="molecule type" value="Genomic_DNA"/>
</dbReference>
<dbReference type="STRING" id="1221996.QY95_02791"/>
<proteinExistence type="predicted"/>
<dbReference type="AlphaFoldDB" id="A0A0F5HWM5"/>
<accession>A0A0F5HWM5</accession>
<reference evidence="2" key="1">
    <citation type="submission" date="2015-02" db="EMBL/GenBank/DDBJ databases">
        <title>Genome Assembly of Bacillaceae bacterium MTCC 8252.</title>
        <authorList>
            <person name="Verma A."/>
            <person name="Khatri I."/>
            <person name="Mual P."/>
            <person name="Subramanian S."/>
            <person name="Krishnamurthi S."/>
        </authorList>
    </citation>
    <scope>NUCLEOTIDE SEQUENCE [LARGE SCALE GENOMIC DNA]</scope>
    <source>
        <strain evidence="2">MTCC 8252</strain>
    </source>
</reference>
<dbReference type="InterPro" id="IPR025555">
    <property type="entry name" value="YppG"/>
</dbReference>
<protein>
    <submittedName>
        <fullName evidence="2">Uncharacterized protein</fullName>
    </submittedName>
</protein>
<dbReference type="Proteomes" id="UP000031563">
    <property type="component" value="Unassembled WGS sequence"/>
</dbReference>
<evidence type="ECO:0000313" key="3">
    <source>
        <dbReference type="Proteomes" id="UP000031563"/>
    </source>
</evidence>
<name>A0A0F5HWM5_BACTR</name>
<comment type="caution">
    <text evidence="2">The sequence shown here is derived from an EMBL/GenBank/DDBJ whole genome shotgun (WGS) entry which is preliminary data.</text>
</comment>
<sequence length="65" mass="6833">MYPTASASPLPASQPNSGGSLLLQSFKNKDGSLDINKAMETAGMMVNTVSQISKVVKDMAGWMKA</sequence>
<gene>
    <name evidence="2" type="ORF">QY95_02791</name>
</gene>
<evidence type="ECO:0000256" key="1">
    <source>
        <dbReference type="SAM" id="MobiDB-lite"/>
    </source>
</evidence>
<dbReference type="Pfam" id="PF14179">
    <property type="entry name" value="YppG"/>
    <property type="match status" value="1"/>
</dbReference>